<reference evidence="1" key="2">
    <citation type="journal article" date="2015" name="Data Brief">
        <title>Shoot transcriptome of the giant reed, Arundo donax.</title>
        <authorList>
            <person name="Barrero R.A."/>
            <person name="Guerrero F.D."/>
            <person name="Moolhuijzen P."/>
            <person name="Goolsby J.A."/>
            <person name="Tidwell J."/>
            <person name="Bellgard S.E."/>
            <person name="Bellgard M.I."/>
        </authorList>
    </citation>
    <scope>NUCLEOTIDE SEQUENCE</scope>
    <source>
        <tissue evidence="1">Shoot tissue taken approximately 20 cm above the soil surface</tissue>
    </source>
</reference>
<dbReference type="AlphaFoldDB" id="A0A0A9BI62"/>
<protein>
    <submittedName>
        <fullName evidence="1">Uncharacterized protein</fullName>
    </submittedName>
</protein>
<sequence>MSTEKFIWKLFPANSTHSVAFVNQVTHYALKWYSSNADMLKGCILDSVLC</sequence>
<accession>A0A0A9BI62</accession>
<proteinExistence type="predicted"/>
<organism evidence="1">
    <name type="scientific">Arundo donax</name>
    <name type="common">Giant reed</name>
    <name type="synonym">Donax arundinaceus</name>
    <dbReference type="NCBI Taxonomy" id="35708"/>
    <lineage>
        <taxon>Eukaryota</taxon>
        <taxon>Viridiplantae</taxon>
        <taxon>Streptophyta</taxon>
        <taxon>Embryophyta</taxon>
        <taxon>Tracheophyta</taxon>
        <taxon>Spermatophyta</taxon>
        <taxon>Magnoliopsida</taxon>
        <taxon>Liliopsida</taxon>
        <taxon>Poales</taxon>
        <taxon>Poaceae</taxon>
        <taxon>PACMAD clade</taxon>
        <taxon>Arundinoideae</taxon>
        <taxon>Arundineae</taxon>
        <taxon>Arundo</taxon>
    </lineage>
</organism>
<reference evidence="1" key="1">
    <citation type="submission" date="2014-09" db="EMBL/GenBank/DDBJ databases">
        <authorList>
            <person name="Magalhaes I.L.F."/>
            <person name="Oliveira U."/>
            <person name="Santos F.R."/>
            <person name="Vidigal T.H.D.A."/>
            <person name="Brescovit A.D."/>
            <person name="Santos A.J."/>
        </authorList>
    </citation>
    <scope>NUCLEOTIDE SEQUENCE</scope>
    <source>
        <tissue evidence="1">Shoot tissue taken approximately 20 cm above the soil surface</tissue>
    </source>
</reference>
<name>A0A0A9BI62_ARUDO</name>
<dbReference type="EMBL" id="GBRH01236047">
    <property type="protein sequence ID" value="JAD61848.1"/>
    <property type="molecule type" value="Transcribed_RNA"/>
</dbReference>
<evidence type="ECO:0000313" key="1">
    <source>
        <dbReference type="EMBL" id="JAD61848.1"/>
    </source>
</evidence>